<comment type="caution">
    <text evidence="8">The sequence shown here is derived from an EMBL/GenBank/DDBJ whole genome shotgun (WGS) entry which is preliminary data.</text>
</comment>
<keyword evidence="9" id="KW-1185">Reference proteome</keyword>
<feature type="transmembrane region" description="Helical" evidence="7">
    <location>
        <begin position="135"/>
        <end position="157"/>
    </location>
</feature>
<feature type="transmembrane region" description="Helical" evidence="7">
    <location>
        <begin position="25"/>
        <end position="46"/>
    </location>
</feature>
<feature type="transmembrane region" description="Helical" evidence="7">
    <location>
        <begin position="58"/>
        <end position="79"/>
    </location>
</feature>
<evidence type="ECO:0000256" key="6">
    <source>
        <dbReference type="ARBA" id="ARBA00023136"/>
    </source>
</evidence>
<comment type="subcellular location">
    <subcellularLocation>
        <location evidence="1">Membrane</location>
        <topology evidence="1">Multi-pass membrane protein</topology>
    </subcellularLocation>
</comment>
<evidence type="ECO:0000313" key="9">
    <source>
        <dbReference type="Proteomes" id="UP000563523"/>
    </source>
</evidence>
<accession>A0A850R3H7</accession>
<dbReference type="Pfam" id="PF00860">
    <property type="entry name" value="Xan_ur_permease"/>
    <property type="match status" value="1"/>
</dbReference>
<feature type="transmembrane region" description="Helical" evidence="7">
    <location>
        <begin position="172"/>
        <end position="191"/>
    </location>
</feature>
<feature type="transmembrane region" description="Helical" evidence="7">
    <location>
        <begin position="108"/>
        <end position="128"/>
    </location>
</feature>
<feature type="transmembrane region" description="Helical" evidence="7">
    <location>
        <begin position="239"/>
        <end position="262"/>
    </location>
</feature>
<protein>
    <submittedName>
        <fullName evidence="8">Purine/pyrimidine permease</fullName>
    </submittedName>
</protein>
<dbReference type="GO" id="GO:0005886">
    <property type="term" value="C:plasma membrane"/>
    <property type="evidence" value="ECO:0007669"/>
    <property type="project" value="TreeGrafter"/>
</dbReference>
<feature type="transmembrane region" description="Helical" evidence="7">
    <location>
        <begin position="327"/>
        <end position="349"/>
    </location>
</feature>
<evidence type="ECO:0000256" key="2">
    <source>
        <dbReference type="ARBA" id="ARBA00008821"/>
    </source>
</evidence>
<dbReference type="Proteomes" id="UP000563523">
    <property type="component" value="Unassembled WGS sequence"/>
</dbReference>
<sequence length="449" mass="47454">MANSPQNLLLGPDDPIKKSEAGLLGLQHVLAMDVYVPSMVLALMLALPTGAKTDLLQVTFLAAGIGTFLQTVIFMKIPLSQGPSFVPLTAAATTVLAAPNLQSGMSNLLGACLIGALLLIILGASGIFYRVIQKLVPPIVGGTIITCVGLSLIPTALQSNIFQAPGPKMENIFLAGITALTLLTMITLSLHFPRGQRILRTGAIISALLIGTLCATFLGRFNWQSVQKAPWLSWPHGTVLHYGVSFSPTAILTFLIIYLILVTETTGTWFAMSAVIQKPIAARQWNRGLIGEGVSCLMAAFLGTTPVTSYSTNAGIVSITGVASKRVFWAASIWFLILGFGTKIAAFLAAIPAPVIGGVFTIICVTIMLNGLRVIRPLPEREGDLYIIGVPLIITLALIFLPPALLKKAPFLLQVFCGSPIAVSALVAMVLNLIMVPKSKAKTSHPAAN</sequence>
<dbReference type="InterPro" id="IPR006043">
    <property type="entry name" value="NCS2"/>
</dbReference>
<evidence type="ECO:0000256" key="4">
    <source>
        <dbReference type="ARBA" id="ARBA00022692"/>
    </source>
</evidence>
<dbReference type="NCBIfam" id="NF037981">
    <property type="entry name" value="NCS2_1"/>
    <property type="match status" value="1"/>
</dbReference>
<evidence type="ECO:0000313" key="8">
    <source>
        <dbReference type="EMBL" id="NVY96521.1"/>
    </source>
</evidence>
<evidence type="ECO:0000256" key="1">
    <source>
        <dbReference type="ARBA" id="ARBA00004141"/>
    </source>
</evidence>
<dbReference type="RefSeq" id="WP_176942689.1">
    <property type="nucleotide sequence ID" value="NZ_JABZEC010000004.1"/>
</dbReference>
<keyword evidence="6 7" id="KW-0472">Membrane</keyword>
<feature type="transmembrane region" description="Helical" evidence="7">
    <location>
        <begin position="198"/>
        <end position="219"/>
    </location>
</feature>
<dbReference type="PANTHER" id="PTHR42810">
    <property type="entry name" value="PURINE PERMEASE C1399.01C-RELATED"/>
    <property type="match status" value="1"/>
</dbReference>
<dbReference type="AlphaFoldDB" id="A0A850R3H7"/>
<gene>
    <name evidence="8" type="ORF">HU830_04985</name>
</gene>
<comment type="similarity">
    <text evidence="2">Belongs to the nucleobase:cation symporter-2 (NCS2) (TC 2.A.40) family.</text>
</comment>
<keyword evidence="3" id="KW-0813">Transport</keyword>
<dbReference type="PANTHER" id="PTHR42810:SF2">
    <property type="entry name" value="PURINE PERMEASE C1399.01C-RELATED"/>
    <property type="match status" value="1"/>
</dbReference>
<dbReference type="GO" id="GO:0042907">
    <property type="term" value="F:xanthine transmembrane transporter activity"/>
    <property type="evidence" value="ECO:0007669"/>
    <property type="project" value="TreeGrafter"/>
</dbReference>
<keyword evidence="5 7" id="KW-1133">Transmembrane helix</keyword>
<feature type="transmembrane region" description="Helical" evidence="7">
    <location>
        <begin position="385"/>
        <end position="405"/>
    </location>
</feature>
<proteinExistence type="inferred from homology"/>
<organism evidence="8 9">
    <name type="scientific">Bombilactobacillus apium</name>
    <dbReference type="NCBI Taxonomy" id="2675299"/>
    <lineage>
        <taxon>Bacteria</taxon>
        <taxon>Bacillati</taxon>
        <taxon>Bacillota</taxon>
        <taxon>Bacilli</taxon>
        <taxon>Lactobacillales</taxon>
        <taxon>Lactobacillaceae</taxon>
        <taxon>Bombilactobacillus</taxon>
    </lineage>
</organism>
<evidence type="ECO:0000256" key="3">
    <source>
        <dbReference type="ARBA" id="ARBA00022448"/>
    </source>
</evidence>
<name>A0A850R3H7_9LACO</name>
<reference evidence="8 9" key="1">
    <citation type="submission" date="2020-06" db="EMBL/GenBank/DDBJ databases">
        <authorList>
            <person name="Kang J."/>
        </authorList>
    </citation>
    <scope>NUCLEOTIDE SEQUENCE [LARGE SCALE GENOMIC DNA]</scope>
    <source>
        <strain evidence="8 9">DCY120</strain>
    </source>
</reference>
<dbReference type="EMBL" id="JABZEC010000004">
    <property type="protein sequence ID" value="NVY96521.1"/>
    <property type="molecule type" value="Genomic_DNA"/>
</dbReference>
<keyword evidence="4 7" id="KW-0812">Transmembrane</keyword>
<feature type="transmembrane region" description="Helical" evidence="7">
    <location>
        <begin position="411"/>
        <end position="434"/>
    </location>
</feature>
<feature type="transmembrane region" description="Helical" evidence="7">
    <location>
        <begin position="355"/>
        <end position="373"/>
    </location>
</feature>
<evidence type="ECO:0000256" key="5">
    <source>
        <dbReference type="ARBA" id="ARBA00022989"/>
    </source>
</evidence>
<evidence type="ECO:0000256" key="7">
    <source>
        <dbReference type="SAM" id="Phobius"/>
    </source>
</evidence>